<organism evidence="3 4">
    <name type="scientific">Jimgerdemannia flammicorona</name>
    <dbReference type="NCBI Taxonomy" id="994334"/>
    <lineage>
        <taxon>Eukaryota</taxon>
        <taxon>Fungi</taxon>
        <taxon>Fungi incertae sedis</taxon>
        <taxon>Mucoromycota</taxon>
        <taxon>Mucoromycotina</taxon>
        <taxon>Endogonomycetes</taxon>
        <taxon>Endogonales</taxon>
        <taxon>Endogonaceae</taxon>
        <taxon>Jimgerdemannia</taxon>
    </lineage>
</organism>
<dbReference type="NCBIfam" id="TIGR02452">
    <property type="entry name" value="TIGR02452 family protein"/>
    <property type="match status" value="1"/>
</dbReference>
<feature type="region of interest" description="Disordered" evidence="1">
    <location>
        <begin position="1"/>
        <end position="20"/>
    </location>
</feature>
<feature type="compositionally biased region" description="Polar residues" evidence="1">
    <location>
        <begin position="97"/>
        <end position="122"/>
    </location>
</feature>
<feature type="compositionally biased region" description="Basic and acidic residues" evidence="1">
    <location>
        <begin position="123"/>
        <end position="136"/>
    </location>
</feature>
<dbReference type="Pfam" id="PF10021">
    <property type="entry name" value="PARG_cat_microb"/>
    <property type="match status" value="1"/>
</dbReference>
<sequence>MDDRNWNTPWDQRAASHDNTNSSQVILSEIPTDLTHANILGALKLASGLENVTVSIRHDNTAIITGLSADAHRFFISQGVVMVAGHWLKVIRAPSGPSGSSNFYQSTTTSTEQQGRRNSSVPRNDDGKLSHGDPHIVQEYPPYPSSTQGDGGYDYSQSTQGDGGYDYPPSTQGDGGYDSPQSTQGDGGYDRSIRVSSGFSSATPTRTLPPPPPPPPPPLPPRPPHDWHEQYQEYQQRFHQHSWRHSESEGGLQDRICGEASRADPNTCTHTRNSPISLQPSFSSILPAAVADVNRICPVCDMVLFGNDVIFINSHINNCLDNDATTRIAPSLPSVSNWRNHRTSGIMNGNSMVGDAPYRHHQPGVVRMEAIETTLRPRDDENSTVYLVGIPQNYNETYIINKIDNKKVMIFGEAVPKVFVENIPHELLQQPENALIRAIFDMQIFQGVITKVDLRNRERMAIVWLTDTEARCRVLSQCQSFAPVLNGCAVFISTMRAMPAIWEFDDEWYQHNQFPRTLDQYDADDSVFLRNWKPEIWKKWKSKYADGLTEAVNAKTISCANQQMHGIRVTVMLSTLSAIHNGYYFPSERDHTIRINIPRPSQPSEPFTFAPLPPASTNDFAYTSVSVIKEDCLLAALNMKERGFRPVVLNMASATCPGGGYRKGDGAQEENIFRRSNYFLSLDDPANPQCPTYPMAEFGGIYTPDITIFRDSEDSGYAFRQKPFTVDFIAVAAYRYFTRIAMLRSKPKLQNNCLSSEDAAKTRRKIETIFAIALHKGHDCLLLSALGCGAFQNPPDHIAAVAQQYSRKFKEIVFAIIEDHNSVTTANPAGNYGFFSSHLHRTDLGPGTLTLSPVSATPVSTCSFGGRCDTSDATHIKDFYHPPFCPYGKGCKTTGIA</sequence>
<feature type="compositionally biased region" description="Polar residues" evidence="1">
    <location>
        <begin position="194"/>
        <end position="203"/>
    </location>
</feature>
<dbReference type="InterPro" id="IPR012664">
    <property type="entry name" value="CHP02452"/>
</dbReference>
<dbReference type="EMBL" id="RBNI01001554">
    <property type="protein sequence ID" value="RUP50316.1"/>
    <property type="molecule type" value="Genomic_DNA"/>
</dbReference>
<comment type="caution">
    <text evidence="3">The sequence shown here is derived from an EMBL/GenBank/DDBJ whole genome shotgun (WGS) entry which is preliminary data.</text>
</comment>
<dbReference type="OrthoDB" id="9985428at2759"/>
<dbReference type="Gene3D" id="3.40.220.10">
    <property type="entry name" value="Leucine Aminopeptidase, subunit E, domain 1"/>
    <property type="match status" value="1"/>
</dbReference>
<feature type="region of interest" description="Disordered" evidence="1">
    <location>
        <begin position="96"/>
        <end position="227"/>
    </location>
</feature>
<name>A0A433DHP7_9FUNG</name>
<accession>A0A433DHP7</accession>
<evidence type="ECO:0000313" key="3">
    <source>
        <dbReference type="EMBL" id="RUP50316.1"/>
    </source>
</evidence>
<keyword evidence="4" id="KW-1185">Reference proteome</keyword>
<dbReference type="InterPro" id="IPR043472">
    <property type="entry name" value="Macro_dom-like"/>
</dbReference>
<evidence type="ECO:0000256" key="1">
    <source>
        <dbReference type="SAM" id="MobiDB-lite"/>
    </source>
</evidence>
<dbReference type="AlphaFoldDB" id="A0A433DHP7"/>
<dbReference type="SUPFAM" id="SSF52949">
    <property type="entry name" value="Macro domain-like"/>
    <property type="match status" value="1"/>
</dbReference>
<feature type="compositionally biased region" description="Pro residues" evidence="1">
    <location>
        <begin position="207"/>
        <end position="222"/>
    </location>
</feature>
<reference evidence="3 4" key="1">
    <citation type="journal article" date="2018" name="New Phytol.">
        <title>Phylogenomics of Endogonaceae and evolution of mycorrhizas within Mucoromycota.</title>
        <authorList>
            <person name="Chang Y."/>
            <person name="Desiro A."/>
            <person name="Na H."/>
            <person name="Sandor L."/>
            <person name="Lipzen A."/>
            <person name="Clum A."/>
            <person name="Barry K."/>
            <person name="Grigoriev I.V."/>
            <person name="Martin F.M."/>
            <person name="Stajich J.E."/>
            <person name="Smith M.E."/>
            <person name="Bonito G."/>
            <person name="Spatafora J.W."/>
        </authorList>
    </citation>
    <scope>NUCLEOTIDE SEQUENCE [LARGE SCALE GENOMIC DNA]</scope>
    <source>
        <strain evidence="3 4">GMNB39</strain>
    </source>
</reference>
<feature type="compositionally biased region" description="Polar residues" evidence="1">
    <location>
        <begin position="1"/>
        <end position="10"/>
    </location>
</feature>
<dbReference type="InterPro" id="IPR019261">
    <property type="entry name" value="PARG_cat_microbial"/>
</dbReference>
<gene>
    <name evidence="3" type="ORF">BC936DRAFT_139647</name>
</gene>
<protein>
    <recommendedName>
        <fullName evidence="2">Microbial-type PARG catalytic domain-containing protein</fullName>
    </recommendedName>
</protein>
<proteinExistence type="predicted"/>
<dbReference type="Proteomes" id="UP000268093">
    <property type="component" value="Unassembled WGS sequence"/>
</dbReference>
<dbReference type="PANTHER" id="PTHR35596:SF1">
    <property type="entry name" value="MICROBIAL-TYPE PARG CATALYTIC DOMAIN-CONTAINING PROTEIN"/>
    <property type="match status" value="1"/>
</dbReference>
<evidence type="ECO:0000259" key="2">
    <source>
        <dbReference type="Pfam" id="PF10021"/>
    </source>
</evidence>
<dbReference type="PANTHER" id="PTHR35596">
    <property type="entry name" value="DUF2263 DOMAIN-CONTAINING PROTEIN"/>
    <property type="match status" value="1"/>
</dbReference>
<evidence type="ECO:0000313" key="4">
    <source>
        <dbReference type="Proteomes" id="UP000268093"/>
    </source>
</evidence>
<feature type="domain" description="Microbial-type PARG catalytic" evidence="2">
    <location>
        <begin position="575"/>
        <end position="711"/>
    </location>
</feature>